<dbReference type="SUPFAM" id="SSF74650">
    <property type="entry name" value="Galactose mutarotase-like"/>
    <property type="match status" value="1"/>
</dbReference>
<dbReference type="GO" id="GO:0030246">
    <property type="term" value="F:carbohydrate binding"/>
    <property type="evidence" value="ECO:0007669"/>
    <property type="project" value="InterPro"/>
</dbReference>
<dbReference type="PANTHER" id="PTHR46017">
    <property type="entry name" value="ALPHA-MANNOSIDASE 2C1"/>
    <property type="match status" value="1"/>
</dbReference>
<dbReference type="GO" id="GO:0102546">
    <property type="term" value="F:mannosylglycerate hydrolase activity"/>
    <property type="evidence" value="ECO:0007669"/>
    <property type="project" value="UniProtKB-EC"/>
</dbReference>
<accession>A0A1E3AET1</accession>
<dbReference type="Pfam" id="PF07748">
    <property type="entry name" value="Glyco_hydro_38C"/>
    <property type="match status" value="1"/>
</dbReference>
<dbReference type="GO" id="GO:0046872">
    <property type="term" value="F:metal ion binding"/>
    <property type="evidence" value="ECO:0007669"/>
    <property type="project" value="UniProtKB-KW"/>
</dbReference>
<comment type="caution">
    <text evidence="6">The sequence shown here is derived from an EMBL/GenBank/DDBJ whole genome shotgun (WGS) entry which is preliminary data.</text>
</comment>
<evidence type="ECO:0000256" key="3">
    <source>
        <dbReference type="ARBA" id="ARBA00022801"/>
    </source>
</evidence>
<dbReference type="EMBL" id="MCGH01000002">
    <property type="protein sequence ID" value="ODM07213.1"/>
    <property type="molecule type" value="Genomic_DNA"/>
</dbReference>
<reference evidence="6 7" key="1">
    <citation type="submission" date="2016-07" db="EMBL/GenBank/DDBJ databases">
        <title>Characterization of isolates of Eisenbergiella tayi derived from blood cultures, using whole genome sequencing.</title>
        <authorList>
            <person name="Burdz T."/>
            <person name="Wiebe D."/>
            <person name="Huynh C."/>
            <person name="Bernard K."/>
        </authorList>
    </citation>
    <scope>NUCLEOTIDE SEQUENCE [LARGE SCALE GENOMIC DNA]</scope>
    <source>
        <strain evidence="6 7">NML 110608</strain>
    </source>
</reference>
<keyword evidence="2" id="KW-0479">Metal-binding</keyword>
<dbReference type="Gene3D" id="2.60.40.1180">
    <property type="entry name" value="Golgi alpha-mannosidase II"/>
    <property type="match status" value="1"/>
</dbReference>
<dbReference type="Gene3D" id="1.20.1270.50">
    <property type="entry name" value="Glycoside hydrolase family 38, central domain"/>
    <property type="match status" value="1"/>
</dbReference>
<dbReference type="InterPro" id="IPR011330">
    <property type="entry name" value="Glyco_hydro/deAcase_b/a-brl"/>
</dbReference>
<evidence type="ECO:0000256" key="1">
    <source>
        <dbReference type="ARBA" id="ARBA00009792"/>
    </source>
</evidence>
<dbReference type="SUPFAM" id="SSF88713">
    <property type="entry name" value="Glycoside hydrolase/deacetylase"/>
    <property type="match status" value="1"/>
</dbReference>
<dbReference type="CDD" id="cd10789">
    <property type="entry name" value="GH38N_AMII_ER_cytosolic"/>
    <property type="match status" value="1"/>
</dbReference>
<keyword evidence="3 6" id="KW-0378">Hydrolase</keyword>
<dbReference type="Pfam" id="PF01074">
    <property type="entry name" value="Glyco_hydro_38N"/>
    <property type="match status" value="1"/>
</dbReference>
<dbReference type="RefSeq" id="WP_069152909.1">
    <property type="nucleotide sequence ID" value="NZ_MCGH01000002.1"/>
</dbReference>
<sequence length="807" mass="93286">MKDKKLYMIGNAHLDPVWLWNWQEGFQEVKATFRSALDRMKEDKDFVFTCSSAAFYEWVEKNNPAMFAEIRKRVEEGRWELAGGWWIQPDCNIPSGEAFVRQGLYGQRYFLEKFGKMAVTGYNVDSFGHNGSLPQILKKSGMDNYVFMRPMPLEKGLPGRIFWWKSMDGSKVMTYRIPYEYCSWGKDLEKYTDRLKCELEDGEDELMMFYGVGNHGGGPTKENIRSIHELNGREDMPVMEMETTENFFRQVKNNGKEYPEFIGDLQHHASGCYSVLSRVKRENRRAEDKLVEAEGWSSIAKAVEGQPYPEDFKKAWKGVLFNQFHDILAGTSIPSAYEDASYLFGQAMAVGQESLNYAIQAISWDIDIEEDVTMRPIVVFNSHAWGGKMIIDLEVRGLSNDNFKLTDHKGNGIAAQRIQSEATVNGQSRLLFVAELPSMGYEVFKLYLNVEDAPRTAAVKVTDTTLENDRLALTFNPQTGYMESLYDKKADLEVLRRQGGRLAVIKDKYDTWAHNVFKFDRQLGDMKQVYRKVLEEGPVRSCIRIKYKYNQSYVVQDFRLYRDLDYVQVKVSVDWREPQTQLKIKYPVNFNFRRPTYEIPYGYIEKSANGEEEPGQSWFDFTGEHFKKPVMYGLAIANDAKYSYNMDIDEMNLTVLKNSVFAHHDPKQLEEDCEYRFVDDGLQEFTYILIPHEGSWKDADVVKRAKEGNVRPQTVIETFHEGKLAQRGSFLSLESDHAVICAVKEAEDKDGVIVRAYETKKQAGRAVLKVPFLNREEELTFTPCEIKTVKLPYDHSCPIQEVNLLEF</sequence>
<dbReference type="GO" id="GO:0004559">
    <property type="term" value="F:alpha-mannosidase activity"/>
    <property type="evidence" value="ECO:0007669"/>
    <property type="project" value="InterPro"/>
</dbReference>
<dbReference type="SMART" id="SM00872">
    <property type="entry name" value="Alpha-mann_mid"/>
    <property type="match status" value="1"/>
</dbReference>
<evidence type="ECO:0000256" key="4">
    <source>
        <dbReference type="ARBA" id="ARBA00023295"/>
    </source>
</evidence>
<dbReference type="SUPFAM" id="SSF88688">
    <property type="entry name" value="Families 57/38 glycoside transferase middle domain"/>
    <property type="match status" value="1"/>
</dbReference>
<dbReference type="PATRIC" id="fig|1432052.4.peg.3459"/>
<evidence type="ECO:0000259" key="5">
    <source>
        <dbReference type="SMART" id="SM00872"/>
    </source>
</evidence>
<dbReference type="InterPro" id="IPR013780">
    <property type="entry name" value="Glyco_hydro_b"/>
</dbReference>
<evidence type="ECO:0000313" key="6">
    <source>
        <dbReference type="EMBL" id="ODM07213.1"/>
    </source>
</evidence>
<dbReference type="GO" id="GO:0009313">
    <property type="term" value="P:oligosaccharide catabolic process"/>
    <property type="evidence" value="ECO:0007669"/>
    <property type="project" value="TreeGrafter"/>
</dbReference>
<evidence type="ECO:0000256" key="2">
    <source>
        <dbReference type="ARBA" id="ARBA00022723"/>
    </source>
</evidence>
<gene>
    <name evidence="6" type="primary">mngB_6</name>
    <name evidence="6" type="ORF">BEI61_03103</name>
</gene>
<proteinExistence type="inferred from homology"/>
<dbReference type="Pfam" id="PF09261">
    <property type="entry name" value="Alpha-mann_mid"/>
    <property type="match status" value="1"/>
</dbReference>
<dbReference type="InterPro" id="IPR011013">
    <property type="entry name" value="Gal_mutarotase_sf_dom"/>
</dbReference>
<dbReference type="InterPro" id="IPR015341">
    <property type="entry name" value="Glyco_hydro_38_cen"/>
</dbReference>
<keyword evidence="4 6" id="KW-0326">Glycosidase</keyword>
<comment type="similarity">
    <text evidence="1">Belongs to the glycosyl hydrolase 38 family.</text>
</comment>
<name>A0A1E3AET1_9FIRM</name>
<dbReference type="GO" id="GO:0006013">
    <property type="term" value="P:mannose metabolic process"/>
    <property type="evidence" value="ECO:0007669"/>
    <property type="project" value="InterPro"/>
</dbReference>
<protein>
    <submittedName>
        <fullName evidence="6">Mannosylglycerate hydrolase</fullName>
        <ecNumber evidence="6">3.2.1.170</ecNumber>
    </submittedName>
</protein>
<evidence type="ECO:0000313" key="7">
    <source>
        <dbReference type="Proteomes" id="UP000094067"/>
    </source>
</evidence>
<dbReference type="EC" id="3.2.1.170" evidence="6"/>
<dbReference type="Gene3D" id="3.20.110.10">
    <property type="entry name" value="Glycoside hydrolase 38, N terminal domain"/>
    <property type="match status" value="1"/>
</dbReference>
<dbReference type="AlphaFoldDB" id="A0A1E3AET1"/>
<dbReference type="Proteomes" id="UP000094067">
    <property type="component" value="Unassembled WGS sequence"/>
</dbReference>
<feature type="domain" description="Glycoside hydrolase family 38 central" evidence="5">
    <location>
        <begin position="267"/>
        <end position="344"/>
    </location>
</feature>
<dbReference type="Gene3D" id="2.70.98.30">
    <property type="entry name" value="Golgi alpha-mannosidase II, domain 4"/>
    <property type="match status" value="1"/>
</dbReference>
<organism evidence="6 7">
    <name type="scientific">Eisenbergiella tayi</name>
    <dbReference type="NCBI Taxonomy" id="1432052"/>
    <lineage>
        <taxon>Bacteria</taxon>
        <taxon>Bacillati</taxon>
        <taxon>Bacillota</taxon>
        <taxon>Clostridia</taxon>
        <taxon>Lachnospirales</taxon>
        <taxon>Lachnospiraceae</taxon>
        <taxon>Eisenbergiella</taxon>
    </lineage>
</organism>
<dbReference type="InterPro" id="IPR000602">
    <property type="entry name" value="Glyco_hydro_38_N"/>
</dbReference>
<dbReference type="InterPro" id="IPR011682">
    <property type="entry name" value="Glyco_hydro_38_C"/>
</dbReference>
<dbReference type="InterPro" id="IPR028995">
    <property type="entry name" value="Glyco_hydro_57/38_cen_sf"/>
</dbReference>
<dbReference type="InterPro" id="IPR027291">
    <property type="entry name" value="Glyco_hydro_38_N_sf"/>
</dbReference>
<dbReference type="InterPro" id="IPR037094">
    <property type="entry name" value="Glyco_hydro_38_cen_sf"/>
</dbReference>
<dbReference type="PANTHER" id="PTHR46017:SF1">
    <property type="entry name" value="ALPHA-MANNOSIDASE 2C1"/>
    <property type="match status" value="1"/>
</dbReference>